<organism evidence="1 2">
    <name type="scientific">Terrabacter carboxydivorans</name>
    <dbReference type="NCBI Taxonomy" id="619730"/>
    <lineage>
        <taxon>Bacteria</taxon>
        <taxon>Bacillati</taxon>
        <taxon>Actinomycetota</taxon>
        <taxon>Actinomycetes</taxon>
        <taxon>Micrococcales</taxon>
        <taxon>Intrasporangiaceae</taxon>
        <taxon>Terrabacter</taxon>
    </lineage>
</organism>
<dbReference type="EMBL" id="BAAARE010000002">
    <property type="protein sequence ID" value="GAA2471281.1"/>
    <property type="molecule type" value="Genomic_DNA"/>
</dbReference>
<protein>
    <submittedName>
        <fullName evidence="1">Uncharacterized protein</fullName>
    </submittedName>
</protein>
<sequence length="182" mass="20330">MTADTTPHAWRPGHLFDWAADASRGDARRIIIEGPRASGRTKAALFAKRLLKRQGMPESRIAMLDGADLDSSLTENSDAWWSASHQAIIIDDADYWVAGLDPLGFEDPDRVSWCEDHRRALVYAMDDLRAIRDKAVLVTIRDQSSLESAIEGAASHWAQVERITLPEWRAPAGVVSRPQLTW</sequence>
<gene>
    <name evidence="1" type="ORF">GCM10009858_05830</name>
</gene>
<dbReference type="RefSeq" id="WP_344252778.1">
    <property type="nucleotide sequence ID" value="NZ_BAAARE010000002.1"/>
</dbReference>
<evidence type="ECO:0000313" key="2">
    <source>
        <dbReference type="Proteomes" id="UP001500730"/>
    </source>
</evidence>
<proteinExistence type="predicted"/>
<dbReference type="Proteomes" id="UP001500730">
    <property type="component" value="Unassembled WGS sequence"/>
</dbReference>
<accession>A0ABP5Y056</accession>
<comment type="caution">
    <text evidence="1">The sequence shown here is derived from an EMBL/GenBank/DDBJ whole genome shotgun (WGS) entry which is preliminary data.</text>
</comment>
<reference evidence="2" key="1">
    <citation type="journal article" date="2019" name="Int. J. Syst. Evol. Microbiol.">
        <title>The Global Catalogue of Microorganisms (GCM) 10K type strain sequencing project: providing services to taxonomists for standard genome sequencing and annotation.</title>
        <authorList>
            <consortium name="The Broad Institute Genomics Platform"/>
            <consortium name="The Broad Institute Genome Sequencing Center for Infectious Disease"/>
            <person name="Wu L."/>
            <person name="Ma J."/>
        </authorList>
    </citation>
    <scope>NUCLEOTIDE SEQUENCE [LARGE SCALE GENOMIC DNA]</scope>
    <source>
        <strain evidence="2">JCM 16259</strain>
    </source>
</reference>
<keyword evidence="2" id="KW-1185">Reference proteome</keyword>
<name>A0ABP5Y056_9MICO</name>
<evidence type="ECO:0000313" key="1">
    <source>
        <dbReference type="EMBL" id="GAA2471281.1"/>
    </source>
</evidence>